<name>A0AAN8PFV5_PATCE</name>
<protein>
    <recommendedName>
        <fullName evidence="8">Glycosyltransferase family 92 protein</fullName>
        <ecNumber evidence="8">2.4.1.-</ecNumber>
    </recommendedName>
</protein>
<evidence type="ECO:0000313" key="9">
    <source>
        <dbReference type="EMBL" id="KAK6175184.1"/>
    </source>
</evidence>
<dbReference type="GO" id="GO:0016757">
    <property type="term" value="F:glycosyltransferase activity"/>
    <property type="evidence" value="ECO:0007669"/>
    <property type="project" value="UniProtKB-UniRule"/>
</dbReference>
<keyword evidence="4 8" id="KW-0808">Transferase</keyword>
<keyword evidence="6" id="KW-1133">Transmembrane helix</keyword>
<evidence type="ECO:0000313" key="10">
    <source>
        <dbReference type="Proteomes" id="UP001347796"/>
    </source>
</evidence>
<organism evidence="9 10">
    <name type="scientific">Patella caerulea</name>
    <name type="common">Rayed Mediterranean limpet</name>
    <dbReference type="NCBI Taxonomy" id="87958"/>
    <lineage>
        <taxon>Eukaryota</taxon>
        <taxon>Metazoa</taxon>
        <taxon>Spiralia</taxon>
        <taxon>Lophotrochozoa</taxon>
        <taxon>Mollusca</taxon>
        <taxon>Gastropoda</taxon>
        <taxon>Patellogastropoda</taxon>
        <taxon>Patelloidea</taxon>
        <taxon>Patellidae</taxon>
        <taxon>Patella</taxon>
    </lineage>
</organism>
<evidence type="ECO:0000256" key="6">
    <source>
        <dbReference type="ARBA" id="ARBA00022989"/>
    </source>
</evidence>
<comment type="caution">
    <text evidence="9">The sequence shown here is derived from an EMBL/GenBank/DDBJ whole genome shotgun (WGS) entry which is preliminary data.</text>
</comment>
<accession>A0AAN8PFV5</accession>
<dbReference type="PANTHER" id="PTHR21461:SF69">
    <property type="entry name" value="GLYCOSYLTRANSFERASE FAMILY 92 PROTEIN"/>
    <property type="match status" value="1"/>
</dbReference>
<dbReference type="GO" id="GO:0005737">
    <property type="term" value="C:cytoplasm"/>
    <property type="evidence" value="ECO:0007669"/>
    <property type="project" value="TreeGrafter"/>
</dbReference>
<evidence type="ECO:0000256" key="8">
    <source>
        <dbReference type="RuleBase" id="RU366017"/>
    </source>
</evidence>
<comment type="similarity">
    <text evidence="2 8">Belongs to the glycosyltransferase 92 family.</text>
</comment>
<dbReference type="Pfam" id="PF01697">
    <property type="entry name" value="Glyco_transf_92"/>
    <property type="match status" value="1"/>
</dbReference>
<dbReference type="Proteomes" id="UP001347796">
    <property type="component" value="Unassembled WGS sequence"/>
</dbReference>
<gene>
    <name evidence="9" type="ORF">SNE40_013699</name>
</gene>
<keyword evidence="10" id="KW-1185">Reference proteome</keyword>
<dbReference type="EMBL" id="JAZGQO010000010">
    <property type="protein sequence ID" value="KAK6175184.1"/>
    <property type="molecule type" value="Genomic_DNA"/>
</dbReference>
<evidence type="ECO:0000256" key="1">
    <source>
        <dbReference type="ARBA" id="ARBA00004167"/>
    </source>
</evidence>
<proteinExistence type="inferred from homology"/>
<dbReference type="InterPro" id="IPR008166">
    <property type="entry name" value="Glyco_transf_92"/>
</dbReference>
<keyword evidence="7" id="KW-0472">Membrane</keyword>
<sequence>MFILFVVSDWKTPNTPIAFKNVAVDIHISTALQQRGAKNVEFQPVGDLNKTYLYSAYYDNRSSPMIRIIAIVRNYSPLDTFICVSQTETKNLTIHETQLEFIPEPRSWGYAYQSAMIICKLTNSTQNTETVSVIEKSALRTNITLRPLNYMNVTKNKLKQNFSRCIPVLHDFHDKMALIQMLETDILLGMEHFIMYYNDDYPSTVGGVLEFYQSKGFLELHHWNLPINTGDIHYYGQIANMHDCLYRLMHRSKYVLFADIDEVVISPVFKSWLDLTNNLLKPNCASLQFPNVFFPIAFKSTNKKFSGMTDALKYNMTFFLKTTQTKVHSIGDRSKQLVKPESIYFLNIHSVLTYYCKESQTRPDSVYILYIYPVLKYFNMDPQTCNVNHKDAMLHHYRNNVTSDMNKPYVENTIMHTLSGHLIPNILKTMNSIK</sequence>
<comment type="subcellular location">
    <subcellularLocation>
        <location evidence="1">Membrane</location>
        <topology evidence="1">Single-pass membrane protein</topology>
    </subcellularLocation>
</comment>
<reference evidence="9 10" key="1">
    <citation type="submission" date="2024-01" db="EMBL/GenBank/DDBJ databases">
        <title>The genome of the rayed Mediterranean limpet Patella caerulea (Linnaeus, 1758).</title>
        <authorList>
            <person name="Anh-Thu Weber A."/>
            <person name="Halstead-Nussloch G."/>
        </authorList>
    </citation>
    <scope>NUCLEOTIDE SEQUENCE [LARGE SCALE GENOMIC DNA]</scope>
    <source>
        <strain evidence="9">AATW-2023a</strain>
        <tissue evidence="9">Whole specimen</tissue>
    </source>
</reference>
<dbReference type="PANTHER" id="PTHR21461">
    <property type="entry name" value="GLYCOSYLTRANSFERASE FAMILY 92 PROTEIN"/>
    <property type="match status" value="1"/>
</dbReference>
<dbReference type="AlphaFoldDB" id="A0AAN8PFV5"/>
<evidence type="ECO:0000256" key="3">
    <source>
        <dbReference type="ARBA" id="ARBA00022676"/>
    </source>
</evidence>
<dbReference type="GO" id="GO:0016020">
    <property type="term" value="C:membrane"/>
    <property type="evidence" value="ECO:0007669"/>
    <property type="project" value="UniProtKB-SubCell"/>
</dbReference>
<evidence type="ECO:0000256" key="5">
    <source>
        <dbReference type="ARBA" id="ARBA00022692"/>
    </source>
</evidence>
<evidence type="ECO:0000256" key="2">
    <source>
        <dbReference type="ARBA" id="ARBA00007647"/>
    </source>
</evidence>
<keyword evidence="3 8" id="KW-0328">Glycosyltransferase</keyword>
<evidence type="ECO:0000256" key="4">
    <source>
        <dbReference type="ARBA" id="ARBA00022679"/>
    </source>
</evidence>
<keyword evidence="5" id="KW-0812">Transmembrane</keyword>
<dbReference type="EC" id="2.4.1.-" evidence="8"/>
<evidence type="ECO:0000256" key="7">
    <source>
        <dbReference type="ARBA" id="ARBA00023136"/>
    </source>
</evidence>